<organism evidence="2 3">
    <name type="scientific">Thiorhodovibrio winogradskyi</name>
    <dbReference type="NCBI Taxonomy" id="77007"/>
    <lineage>
        <taxon>Bacteria</taxon>
        <taxon>Pseudomonadati</taxon>
        <taxon>Pseudomonadota</taxon>
        <taxon>Gammaproteobacteria</taxon>
        <taxon>Chromatiales</taxon>
        <taxon>Chromatiaceae</taxon>
        <taxon>Thiorhodovibrio</taxon>
    </lineage>
</organism>
<feature type="transmembrane region" description="Helical" evidence="1">
    <location>
        <begin position="249"/>
        <end position="269"/>
    </location>
</feature>
<protein>
    <submittedName>
        <fullName evidence="2">Paraquat-inducible protein A</fullName>
    </submittedName>
</protein>
<keyword evidence="1" id="KW-0472">Membrane</keyword>
<reference evidence="2 3" key="1">
    <citation type="journal article" date="2023" name="Microorganisms">
        <title>Thiorhodovibrio frisius and Trv. litoralis spp. nov., Two Novel Members from a Clade of Fastidious Purple Sulfur Bacteria That Exhibit Unique Red-Shifted Light-Harvesting Capabilities.</title>
        <authorList>
            <person name="Methner A."/>
            <person name="Kuzyk S.B."/>
            <person name="Petersen J."/>
            <person name="Bauer S."/>
            <person name="Brinkmann H."/>
            <person name="Sichau K."/>
            <person name="Wanner G."/>
            <person name="Wolf J."/>
            <person name="Neumann-Schaal M."/>
            <person name="Henke P."/>
            <person name="Tank M."/>
            <person name="Sproer C."/>
            <person name="Bunk B."/>
            <person name="Overmann J."/>
        </authorList>
    </citation>
    <scope>NUCLEOTIDE SEQUENCE [LARGE SCALE GENOMIC DNA]</scope>
    <source>
        <strain evidence="2 3">DSM 6702</strain>
    </source>
</reference>
<dbReference type="Proteomes" id="UP001432180">
    <property type="component" value="Chromosome"/>
</dbReference>
<proteinExistence type="predicted"/>
<feature type="transmembrane region" description="Helical" evidence="1">
    <location>
        <begin position="415"/>
        <end position="436"/>
    </location>
</feature>
<evidence type="ECO:0000313" key="2">
    <source>
        <dbReference type="EMBL" id="WPL18836.1"/>
    </source>
</evidence>
<dbReference type="Pfam" id="PF04403">
    <property type="entry name" value="PqiA"/>
    <property type="match status" value="1"/>
</dbReference>
<feature type="transmembrane region" description="Helical" evidence="1">
    <location>
        <begin position="372"/>
        <end position="395"/>
    </location>
</feature>
<dbReference type="RefSeq" id="WP_328984578.1">
    <property type="nucleotide sequence ID" value="NZ_CP121472.1"/>
</dbReference>
<name>A0ABZ0SFJ2_9GAMM</name>
<dbReference type="InterPro" id="IPR007498">
    <property type="entry name" value="PqiA-like"/>
</dbReference>
<keyword evidence="1" id="KW-0812">Transmembrane</keyword>
<evidence type="ECO:0000256" key="1">
    <source>
        <dbReference type="SAM" id="Phobius"/>
    </source>
</evidence>
<gene>
    <name evidence="2" type="ORF">Thiowin_03927</name>
</gene>
<evidence type="ECO:0000313" key="3">
    <source>
        <dbReference type="Proteomes" id="UP001432180"/>
    </source>
</evidence>
<keyword evidence="1" id="KW-1133">Transmembrane helix</keyword>
<feature type="transmembrane region" description="Helical" evidence="1">
    <location>
        <begin position="304"/>
        <end position="328"/>
    </location>
</feature>
<feature type="transmembrane region" description="Helical" evidence="1">
    <location>
        <begin position="12"/>
        <end position="33"/>
    </location>
</feature>
<dbReference type="EMBL" id="CP121472">
    <property type="protein sequence ID" value="WPL18836.1"/>
    <property type="molecule type" value="Genomic_DNA"/>
</dbReference>
<feature type="transmembrane region" description="Helical" evidence="1">
    <location>
        <begin position="220"/>
        <end position="237"/>
    </location>
</feature>
<accession>A0ABZ0SFJ2</accession>
<feature type="transmembrane region" description="Helical" evidence="1">
    <location>
        <begin position="340"/>
        <end position="360"/>
    </location>
</feature>
<keyword evidence="3" id="KW-1185">Reference proteome</keyword>
<sequence length="448" mass="49456">MTSIGPPPARRLAVAVLSALLLGVAVWLAVVLISDLRALQQDKSALAELRDVKYGLFNAELWVEQLGDILARKIDSFEINEDSRPGLKRALEQILDRLLVEIQGYLERRNQSGGNLLERVRGGLEQRVRDWLIDFDSLRARVPYYADQLLFELQQPHTRAELQGYLTRLLDQAAATSLARVDYSAFNAILTRHGCETGVDCAEWLNVRIQEGEQHSRQNALLLLGLVLALFALNLLWTRTAGRLLPEVLGLLTGAVLVLLAVGVLTPMLEIEARITELSFLLLDQPVRFTDQVLYFQSKSIMDVVLLLARTGAADMLLVAVLITLFSLVFPTLKILASLLYYRAPAAGTVGVWPALVRFFALRSGKWSMADVLVVAVFMAFIGFDGLIDSQLLMLAGGQSAPASLDVFTTNGTQLSIGFFMFLSFVMGSLTLSTLLEADNAAKREPRT</sequence>